<organism evidence="4 5">
    <name type="scientific">Hymenobacter ginkgonis</name>
    <dbReference type="NCBI Taxonomy" id="2682976"/>
    <lineage>
        <taxon>Bacteria</taxon>
        <taxon>Pseudomonadati</taxon>
        <taxon>Bacteroidota</taxon>
        <taxon>Cytophagia</taxon>
        <taxon>Cytophagales</taxon>
        <taxon>Hymenobacteraceae</taxon>
        <taxon>Hymenobacter</taxon>
    </lineage>
</organism>
<dbReference type="InterPro" id="IPR036661">
    <property type="entry name" value="Luciferase-like_sf"/>
</dbReference>
<keyword evidence="4" id="KW-0560">Oxidoreductase</keyword>
<dbReference type="InterPro" id="IPR011251">
    <property type="entry name" value="Luciferase-like_dom"/>
</dbReference>
<dbReference type="Gene3D" id="3.20.20.30">
    <property type="entry name" value="Luciferase-like domain"/>
    <property type="match status" value="1"/>
</dbReference>
<evidence type="ECO:0000256" key="1">
    <source>
        <dbReference type="ARBA" id="ARBA00007789"/>
    </source>
</evidence>
<protein>
    <recommendedName>
        <fullName evidence="2">Luciferase-like monooxygenase</fullName>
    </recommendedName>
</protein>
<dbReference type="EMBL" id="WQKZ01000001">
    <property type="protein sequence ID" value="MVN74868.1"/>
    <property type="molecule type" value="Genomic_DNA"/>
</dbReference>
<comment type="similarity">
    <text evidence="1">To bacterial alkanal monooxygenase alpha and beta chains.</text>
</comment>
<dbReference type="InterPro" id="IPR050766">
    <property type="entry name" value="Bact_Lucif_Oxidored"/>
</dbReference>
<gene>
    <name evidence="4" type="ORF">GO988_00860</name>
</gene>
<feature type="domain" description="Luciferase-like" evidence="3">
    <location>
        <begin position="9"/>
        <end position="296"/>
    </location>
</feature>
<dbReference type="Proteomes" id="UP000441336">
    <property type="component" value="Unassembled WGS sequence"/>
</dbReference>
<dbReference type="InterPro" id="IPR019949">
    <property type="entry name" value="CmoO-like"/>
</dbReference>
<dbReference type="CDD" id="cd00347">
    <property type="entry name" value="Flavin_utilizing_monoxygenases"/>
    <property type="match status" value="1"/>
</dbReference>
<dbReference type="FunFam" id="3.20.20.30:FF:000002">
    <property type="entry name" value="LLM class flavin-dependent oxidoreductase"/>
    <property type="match status" value="1"/>
</dbReference>
<dbReference type="GO" id="GO:0005829">
    <property type="term" value="C:cytosol"/>
    <property type="evidence" value="ECO:0007669"/>
    <property type="project" value="TreeGrafter"/>
</dbReference>
<dbReference type="AlphaFoldDB" id="A0A7K1T8Z1"/>
<dbReference type="PANTHER" id="PTHR30137">
    <property type="entry name" value="LUCIFERASE-LIKE MONOOXYGENASE"/>
    <property type="match status" value="1"/>
</dbReference>
<name>A0A7K1T8Z1_9BACT</name>
<dbReference type="Pfam" id="PF00296">
    <property type="entry name" value="Bac_luciferase"/>
    <property type="match status" value="1"/>
</dbReference>
<dbReference type="RefSeq" id="WP_157561647.1">
    <property type="nucleotide sequence ID" value="NZ_WQKZ01000001.1"/>
</dbReference>
<evidence type="ECO:0000259" key="3">
    <source>
        <dbReference type="Pfam" id="PF00296"/>
    </source>
</evidence>
<evidence type="ECO:0000256" key="2">
    <source>
        <dbReference type="ARBA" id="ARBA00074555"/>
    </source>
</evidence>
<dbReference type="PANTHER" id="PTHR30137:SF19">
    <property type="entry name" value="LUCIFERASE-LIKE MONOOXYGENASE"/>
    <property type="match status" value="1"/>
</dbReference>
<evidence type="ECO:0000313" key="4">
    <source>
        <dbReference type="EMBL" id="MVN74868.1"/>
    </source>
</evidence>
<accession>A0A7K1T8Z1</accession>
<dbReference type="GO" id="GO:0016705">
    <property type="term" value="F:oxidoreductase activity, acting on paired donors, with incorporation or reduction of molecular oxygen"/>
    <property type="evidence" value="ECO:0007669"/>
    <property type="project" value="InterPro"/>
</dbReference>
<proteinExistence type="predicted"/>
<dbReference type="SUPFAM" id="SSF51679">
    <property type="entry name" value="Bacterial luciferase-like"/>
    <property type="match status" value="1"/>
</dbReference>
<sequence>MSPTPVLRLSVLDQSPVRPGATARQALRETTELAQLADRLGYTRFWVSEHHNTTTLAGSAPEVLLAHLGAHTQRIRLGSGGVMLPHYSALKVAENFKLLEALHPGRIDLGIGRAPGADRLTAYALNPSNKFDEQTFVEQLMDLQAYLQDEEVPETIHERVKAIPKIDTAPALWLLSSSGQSGLFAAQLGMAFSFAQFINPSGGPAAVRAYREQFQPSAMLAAPAANVALFVLCADTEEKAEQLRKAMLIQLLRFDQGIRGPYPTAAEAAAYTFSPEEEARLKYHKGRVVSGTATQVHAHLTRIAAAYDVDELTIVTITADFQDRLRSYELLAEAFALPATPTTPAPQLAYA</sequence>
<dbReference type="NCBIfam" id="TIGR03558">
    <property type="entry name" value="oxido_grp_1"/>
    <property type="match status" value="1"/>
</dbReference>
<keyword evidence="5" id="KW-1185">Reference proteome</keyword>
<comment type="caution">
    <text evidence="4">The sequence shown here is derived from an EMBL/GenBank/DDBJ whole genome shotgun (WGS) entry which is preliminary data.</text>
</comment>
<evidence type="ECO:0000313" key="5">
    <source>
        <dbReference type="Proteomes" id="UP000441336"/>
    </source>
</evidence>
<reference evidence="4 5" key="1">
    <citation type="submission" date="2019-12" db="EMBL/GenBank/DDBJ databases">
        <title>Hymenobacter sp. HMF4947 Genome sequencing and assembly.</title>
        <authorList>
            <person name="Kang H."/>
            <person name="Cha I."/>
            <person name="Kim H."/>
            <person name="Joh K."/>
        </authorList>
    </citation>
    <scope>NUCLEOTIDE SEQUENCE [LARGE SCALE GENOMIC DNA]</scope>
    <source>
        <strain evidence="4 5">HMF4947</strain>
    </source>
</reference>